<reference evidence="7 8" key="1">
    <citation type="submission" date="2015-03" db="EMBL/GenBank/DDBJ databases">
        <authorList>
            <person name="Murphy D."/>
        </authorList>
    </citation>
    <scope>NUCLEOTIDE SEQUENCE [LARGE SCALE GENOMIC DNA]</scope>
    <source>
        <strain evidence="7 8">Y233</strain>
    </source>
</reference>
<dbReference type="SUPFAM" id="SSF47336">
    <property type="entry name" value="ACP-like"/>
    <property type="match status" value="1"/>
</dbReference>
<dbReference type="InterPro" id="IPR013217">
    <property type="entry name" value="Methyltransf_12"/>
</dbReference>
<dbReference type="PROSITE" id="PS00012">
    <property type="entry name" value="PHOSPHOPANTETHEINE"/>
    <property type="match status" value="1"/>
</dbReference>
<organism evidence="7 8">
    <name type="scientific">Yersinia similis</name>
    <dbReference type="NCBI Taxonomy" id="367190"/>
    <lineage>
        <taxon>Bacteria</taxon>
        <taxon>Pseudomonadati</taxon>
        <taxon>Pseudomonadota</taxon>
        <taxon>Gammaproteobacteria</taxon>
        <taxon>Enterobacterales</taxon>
        <taxon>Yersiniaceae</taxon>
        <taxon>Yersinia</taxon>
    </lineage>
</organism>
<dbReference type="InterPro" id="IPR029063">
    <property type="entry name" value="SAM-dependent_MTases_sf"/>
</dbReference>
<proteinExistence type="predicted"/>
<gene>
    <name evidence="7" type="primary">mbtB_1</name>
    <name evidence="7" type="ORF">ERS008667_03215</name>
</gene>
<dbReference type="Pfam" id="PF00975">
    <property type="entry name" value="Thioesterase"/>
    <property type="match status" value="1"/>
</dbReference>
<dbReference type="Pfam" id="PF00550">
    <property type="entry name" value="PP-binding"/>
    <property type="match status" value="1"/>
</dbReference>
<dbReference type="NCBIfam" id="TIGR01733">
    <property type="entry name" value="AA-adenyl-dom"/>
    <property type="match status" value="1"/>
</dbReference>
<evidence type="ECO:0000256" key="5">
    <source>
        <dbReference type="ARBA" id="ARBA00022598"/>
    </source>
</evidence>
<dbReference type="InterPro" id="IPR044894">
    <property type="entry name" value="TubC_N_sf"/>
</dbReference>
<dbReference type="PROSITE" id="PS50075">
    <property type="entry name" value="CARRIER"/>
    <property type="match status" value="1"/>
</dbReference>
<dbReference type="InterPro" id="IPR020845">
    <property type="entry name" value="AMP-binding_CS"/>
</dbReference>
<dbReference type="SUPFAM" id="SSF53335">
    <property type="entry name" value="S-adenosyl-L-methionine-dependent methyltransferases"/>
    <property type="match status" value="1"/>
</dbReference>
<dbReference type="PROSITE" id="PS00455">
    <property type="entry name" value="AMP_BINDING"/>
    <property type="match status" value="1"/>
</dbReference>
<dbReference type="GO" id="GO:0016874">
    <property type="term" value="F:ligase activity"/>
    <property type="evidence" value="ECO:0007669"/>
    <property type="project" value="UniProtKB-KW"/>
</dbReference>
<keyword evidence="4" id="KW-0597">Phosphoprotein</keyword>
<dbReference type="InterPro" id="IPR041464">
    <property type="entry name" value="TubC_N"/>
</dbReference>
<dbReference type="Gene3D" id="3.40.50.1820">
    <property type="entry name" value="alpha/beta hydrolase"/>
    <property type="match status" value="1"/>
</dbReference>
<dbReference type="Gene3D" id="1.10.10.1830">
    <property type="entry name" value="Non-ribosomal peptide synthase, adenylation domain"/>
    <property type="match status" value="1"/>
</dbReference>
<dbReference type="InterPro" id="IPR029058">
    <property type="entry name" value="AB_hydrolase_fold"/>
</dbReference>
<dbReference type="Pfam" id="PF00668">
    <property type="entry name" value="Condensation"/>
    <property type="match status" value="1"/>
</dbReference>
<dbReference type="SUPFAM" id="SSF53474">
    <property type="entry name" value="alpha/beta-Hydrolases"/>
    <property type="match status" value="1"/>
</dbReference>
<dbReference type="GO" id="GO:0031177">
    <property type="term" value="F:phosphopantetheine binding"/>
    <property type="evidence" value="ECO:0007669"/>
    <property type="project" value="TreeGrafter"/>
</dbReference>
<dbReference type="InterPro" id="IPR023213">
    <property type="entry name" value="CAT-like_dom_sf"/>
</dbReference>
<evidence type="ECO:0000313" key="7">
    <source>
        <dbReference type="EMBL" id="CNI37911.1"/>
    </source>
</evidence>
<dbReference type="InterPro" id="IPR001242">
    <property type="entry name" value="Condensation_dom"/>
</dbReference>
<dbReference type="PANTHER" id="PTHR45527">
    <property type="entry name" value="NONRIBOSOMAL PEPTIDE SYNTHETASE"/>
    <property type="match status" value="1"/>
</dbReference>
<dbReference type="GO" id="GO:0009403">
    <property type="term" value="P:toxin biosynthetic process"/>
    <property type="evidence" value="ECO:0007669"/>
    <property type="project" value="UniProtKB-ARBA"/>
</dbReference>
<dbReference type="InterPro" id="IPR001031">
    <property type="entry name" value="Thioesterase"/>
</dbReference>
<evidence type="ECO:0000313" key="8">
    <source>
        <dbReference type="Proteomes" id="UP000038204"/>
    </source>
</evidence>
<dbReference type="CDD" id="cd02440">
    <property type="entry name" value="AdoMet_MTases"/>
    <property type="match status" value="1"/>
</dbReference>
<dbReference type="Gene3D" id="3.30.300.30">
    <property type="match status" value="2"/>
</dbReference>
<evidence type="ECO:0000256" key="1">
    <source>
        <dbReference type="ARBA" id="ARBA00001957"/>
    </source>
</evidence>
<dbReference type="GO" id="GO:0072330">
    <property type="term" value="P:monocarboxylic acid biosynthetic process"/>
    <property type="evidence" value="ECO:0007669"/>
    <property type="project" value="UniProtKB-ARBA"/>
</dbReference>
<dbReference type="InterPro" id="IPR045851">
    <property type="entry name" value="AMP-bd_C_sf"/>
</dbReference>
<dbReference type="FunFam" id="3.40.50.12780:FF:000012">
    <property type="entry name" value="Non-ribosomal peptide synthetase"/>
    <property type="match status" value="1"/>
</dbReference>
<dbReference type="FunFam" id="1.10.1200.10:FF:000016">
    <property type="entry name" value="Non-ribosomal peptide synthase"/>
    <property type="match status" value="1"/>
</dbReference>
<comment type="pathway">
    <text evidence="2">Siderophore biosynthesis.</text>
</comment>
<feature type="domain" description="Carrier" evidence="6">
    <location>
        <begin position="1443"/>
        <end position="1523"/>
    </location>
</feature>
<dbReference type="InterPro" id="IPR057737">
    <property type="entry name" value="Condensation_MtbB-like"/>
</dbReference>
<dbReference type="Gene3D" id="3.40.50.150">
    <property type="entry name" value="Vaccinia Virus protein VP39"/>
    <property type="match status" value="1"/>
</dbReference>
<dbReference type="InterPro" id="IPR010071">
    <property type="entry name" value="AA_adenyl_dom"/>
</dbReference>
<comment type="cofactor">
    <cofactor evidence="1">
        <name>pantetheine 4'-phosphate</name>
        <dbReference type="ChEBI" id="CHEBI:47942"/>
    </cofactor>
</comment>
<sequence>MDVNINMDSSSATRAIDLLVNLEQQEVRFWLEGESIKFRAPEGVMTGAVIASLKALKPQLVAILAVREQQETLHIDIENRFVAFPLSHVQAAYFVGRQSVFEYGGVGCHGYFEILAPCWDTAKLECVWEQMIIRHDMLRAIITPNGEQRILPSVAPFVIDQVDASSETVRQAMSHRVYQTDKWPLFDLKISHQNGKDCLHFSIDLLIADFLSVQILLAELFKGYLGQTFPAAPLTASFRDVIYYERQQQSGRAYGDARQYWFSRLPTLPACPQLPVMQTNASEIPRFVRYSHQLPPSYWQRLQQGCQQQGVSPSAFLLTVFSEVIGRWSENRHFTLNLTIMNRPTIHKDIDKLVGDFTSVSLLEVDLRSPKTVCERVKQIQRQLWQDLEHRTFSGIEVMREWGRQQGVGHARMPIVFTSALVGEGKNQVQEAISETQLDLVFDYGISQTPQVWIDCQIMVLQGRLQLNWDVMVDIFPKGVVAAMFSTFIDSVERIDRVECIDRVKCLYMEEVGTGEALCDSPLFWHSALSLPLPESQQQRRKQVNATEKTLTPRCLHDGILARAAQQPQAIALVDPQHCLTYAALITRAQALAAKLNSHQRYAVLMEKRHEQVVAVLGIFIAGSAYVPVDIHQPPMRILKILSDAAVSGVVTASPQACLADAHFREINLSLLAQIPDATETKIMALPHDLAYVIYTSGSTGQPKGVMISHDAAYNTLADLQQRIALTPDDRVLALARLSFDLSVFDIFGVLGAGGALIFPDEGDLQNPARWAHDIAHHQITLWNSVPAQMKMLTDYLLAEQITLPSLRYILLSGDWIPVNLPKEIAQVAPHCTQLALGGATEAAIWSNYWRMDPQVTYPVSIPYGVPLTNQQFRVVTPWGEDCPDWGAGELLIGGRGVAQGYWQDEAKTQAHFFIDTQGLRWYRTGDLGRYTSEGVIEFLGRLDHQIKVRGYRVETGEIESQLLKLPQVAQAVVMLATQTTHTELQAYIEAAQVSATSAYTQALREQGRIALAHIQSVAQQAGDALDRARIDTLFSLLDKVALMQMVKALSDMQTVNTHHAVTLDAIMEKGQVASVNRQLLRRWLRALTQHQYLQQVNDTYRLISVVAEQDIGICWQQCEQLITQLDDNRGLLTYLERSSQCLPELLQGKEDPLNLLFPDGRLDVATQAYQNNLISQFMNRLLLNAAEQKVKNQAQGRALKVLEIGAGVGGTSNVLIPLLAEGVTEYTFTDISPFFLNEAQKRYQHYNFIHYQLFDFNQSPIQQGLNCGQYDLVVAANVLHNAIIARHGLNNLRQLLAPGGWLLIIEATRDNYQLMTSMEFKQGLTAFEDERLALDSPFLPQQSWMHALQDVGAEMLWAYPPTDDVLHKMGQSFIFAQFNSQRMSCEPHTLLAYLQQQLPGYMVPAKLAILDKLPVSANGKIDRKQLPRLPECQQRQAPARQDTDDPLENTLLSLCRTLIGNNAMGVDDDFFTSGGDSLLITQWINQVREVLGEDKVPWEGCLRQVLQQPTARALAAYLRNIRDEEPESQRPQMAVTCLKERSGLKERAEEPVVILHEGSGTLLPYLSLVDKLSGPVYGVNVTDSASFLSIPSERLICQLASTYLPEIQKVGDQCHLVGYCMGGLLAFEIARQALEKGRPVSSLTIISSYQIPYHINDPLMIDLVMSWTLGVEPPWNLLKADLDDVYQAILADKPAVITVNAVVERAKANGLTALANEYTCIQQQSNEVRLSQLLTAIEQHSVASSHVSRQQFDVFRHSIQGVCQYQPNYFAGDMTFVCQQGETYLLPALQQDMTAFWQTYCIGQISSLTLPGDHFTCLSADNVSPLIQHLELCRGARG</sequence>
<dbReference type="InterPro" id="IPR009081">
    <property type="entry name" value="PP-bd_ACP"/>
</dbReference>
<dbReference type="Gene3D" id="3.30.559.10">
    <property type="entry name" value="Chloramphenicol acetyltransferase-like domain"/>
    <property type="match status" value="1"/>
</dbReference>
<dbReference type="CDD" id="cd12114">
    <property type="entry name" value="A_NRPS_TlmIV_like"/>
    <property type="match status" value="1"/>
</dbReference>
<evidence type="ECO:0000256" key="4">
    <source>
        <dbReference type="ARBA" id="ARBA00022553"/>
    </source>
</evidence>
<dbReference type="InterPro" id="IPR036736">
    <property type="entry name" value="ACP-like_sf"/>
</dbReference>
<dbReference type="Gene3D" id="1.10.1200.10">
    <property type="entry name" value="ACP-like"/>
    <property type="match status" value="1"/>
</dbReference>
<dbReference type="InterPro" id="IPR000873">
    <property type="entry name" value="AMP-dep_synth/lig_dom"/>
</dbReference>
<dbReference type="EC" id="6.3.2.-" evidence="7"/>
<keyword evidence="3" id="KW-0596">Phosphopantetheine</keyword>
<evidence type="ECO:0000256" key="2">
    <source>
        <dbReference type="ARBA" id="ARBA00004924"/>
    </source>
</evidence>
<dbReference type="Pfam" id="PF00501">
    <property type="entry name" value="AMP-binding"/>
    <property type="match status" value="1"/>
</dbReference>
<dbReference type="SUPFAM" id="SSF56801">
    <property type="entry name" value="Acetyl-CoA synthetase-like"/>
    <property type="match status" value="1"/>
</dbReference>
<dbReference type="PANTHER" id="PTHR45527:SF10">
    <property type="entry name" value="PYOCHELIN SYNTHASE PCHF"/>
    <property type="match status" value="1"/>
</dbReference>
<dbReference type="SUPFAM" id="SSF52777">
    <property type="entry name" value="CoA-dependent acyltransferases"/>
    <property type="match status" value="2"/>
</dbReference>
<evidence type="ECO:0000256" key="3">
    <source>
        <dbReference type="ARBA" id="ARBA00022450"/>
    </source>
</evidence>
<dbReference type="Pfam" id="PF18563">
    <property type="entry name" value="TubC_N"/>
    <property type="match status" value="1"/>
</dbReference>
<dbReference type="Proteomes" id="UP000038204">
    <property type="component" value="Unassembled WGS sequence"/>
</dbReference>
<evidence type="ECO:0000259" key="6">
    <source>
        <dbReference type="PROSITE" id="PS50075"/>
    </source>
</evidence>
<dbReference type="GO" id="GO:0043041">
    <property type="term" value="P:amino acid activation for nonribosomal peptide biosynthetic process"/>
    <property type="evidence" value="ECO:0007669"/>
    <property type="project" value="TreeGrafter"/>
</dbReference>
<dbReference type="Pfam" id="PF08242">
    <property type="entry name" value="Methyltransf_12"/>
    <property type="match status" value="1"/>
</dbReference>
<dbReference type="EMBL" id="CQBK01000026">
    <property type="protein sequence ID" value="CNI37911.1"/>
    <property type="molecule type" value="Genomic_DNA"/>
</dbReference>
<dbReference type="FunFam" id="3.30.559.30:FF:000006">
    <property type="entry name" value="Yersiniabactin polyketide/non-ribosomal peptide synthetase"/>
    <property type="match status" value="1"/>
</dbReference>
<accession>A0A0T9R071</accession>
<dbReference type="InterPro" id="IPR042099">
    <property type="entry name" value="ANL_N_sf"/>
</dbReference>
<dbReference type="InterPro" id="IPR006162">
    <property type="entry name" value="Ppantetheine_attach_site"/>
</dbReference>
<protein>
    <submittedName>
        <fullName evidence="7">Pyochelin synthetase</fullName>
        <ecNumber evidence="7">6.3.2.-</ecNumber>
    </submittedName>
</protein>
<dbReference type="Gene3D" id="3.40.50.12780">
    <property type="entry name" value="N-terminal domain of ligase-like"/>
    <property type="match status" value="1"/>
</dbReference>
<name>A0A0T9R071_9GAMM</name>
<keyword evidence="5 7" id="KW-0436">Ligase</keyword>
<dbReference type="GO" id="GO:0005737">
    <property type="term" value="C:cytoplasm"/>
    <property type="evidence" value="ECO:0007669"/>
    <property type="project" value="TreeGrafter"/>
</dbReference>
<dbReference type="Gene3D" id="3.30.559.30">
    <property type="entry name" value="Nonribosomal peptide synthetase, condensation domain"/>
    <property type="match status" value="1"/>
</dbReference>
<dbReference type="CDD" id="cd19535">
    <property type="entry name" value="Cyc_NRPS"/>
    <property type="match status" value="1"/>
</dbReference>